<feature type="transmembrane region" description="Helical" evidence="2">
    <location>
        <begin position="403"/>
        <end position="424"/>
    </location>
</feature>
<feature type="transmembrane region" description="Helical" evidence="2">
    <location>
        <begin position="670"/>
        <end position="690"/>
    </location>
</feature>
<proteinExistence type="predicted"/>
<dbReference type="Proteomes" id="UP000199393">
    <property type="component" value="Chromosome I"/>
</dbReference>
<dbReference type="RefSeq" id="WP_231922318.1">
    <property type="nucleotide sequence ID" value="NZ_LT598496.1"/>
</dbReference>
<reference evidence="4" key="1">
    <citation type="submission" date="2016-06" db="EMBL/GenBank/DDBJ databases">
        <authorList>
            <person name="Varghese N."/>
        </authorList>
    </citation>
    <scope>NUCLEOTIDE SEQUENCE [LARGE SCALE GENOMIC DNA]</scope>
    <source>
        <strain evidence="4">DSM 45344</strain>
    </source>
</reference>
<feature type="transmembrane region" description="Helical" evidence="2">
    <location>
        <begin position="431"/>
        <end position="451"/>
    </location>
</feature>
<evidence type="ECO:0008006" key="5">
    <source>
        <dbReference type="Google" id="ProtNLM"/>
    </source>
</evidence>
<feature type="compositionally biased region" description="Basic and acidic residues" evidence="1">
    <location>
        <begin position="779"/>
        <end position="796"/>
    </location>
</feature>
<feature type="transmembrane region" description="Helical" evidence="2">
    <location>
        <begin position="471"/>
        <end position="494"/>
    </location>
</feature>
<dbReference type="STRING" id="307121.GA0070620_1994"/>
<evidence type="ECO:0000256" key="1">
    <source>
        <dbReference type="SAM" id="MobiDB-lite"/>
    </source>
</evidence>
<keyword evidence="4" id="KW-1185">Reference proteome</keyword>
<dbReference type="EMBL" id="LT598496">
    <property type="protein sequence ID" value="SBV26503.1"/>
    <property type="molecule type" value="Genomic_DNA"/>
</dbReference>
<feature type="compositionally biased region" description="Gly residues" evidence="1">
    <location>
        <begin position="799"/>
        <end position="814"/>
    </location>
</feature>
<feature type="compositionally biased region" description="Low complexity" evidence="1">
    <location>
        <begin position="755"/>
        <end position="768"/>
    </location>
</feature>
<evidence type="ECO:0000256" key="2">
    <source>
        <dbReference type="SAM" id="Phobius"/>
    </source>
</evidence>
<accession>A0A1C3N1M7</accession>
<dbReference type="PATRIC" id="fig|307121.4.peg.2049"/>
<feature type="compositionally biased region" description="Gly residues" evidence="1">
    <location>
        <begin position="709"/>
        <end position="741"/>
    </location>
</feature>
<organism evidence="3 4">
    <name type="scientific">Micromonospora krabiensis</name>
    <dbReference type="NCBI Taxonomy" id="307121"/>
    <lineage>
        <taxon>Bacteria</taxon>
        <taxon>Bacillati</taxon>
        <taxon>Actinomycetota</taxon>
        <taxon>Actinomycetes</taxon>
        <taxon>Micromonosporales</taxon>
        <taxon>Micromonosporaceae</taxon>
        <taxon>Micromonospora</taxon>
    </lineage>
</organism>
<feature type="transmembrane region" description="Helical" evidence="2">
    <location>
        <begin position="642"/>
        <end position="664"/>
    </location>
</feature>
<keyword evidence="2" id="KW-0472">Membrane</keyword>
<keyword evidence="2" id="KW-0812">Transmembrane</keyword>
<protein>
    <recommendedName>
        <fullName evidence="5">Di-and tricarboxylate transporter</fullName>
    </recommendedName>
</protein>
<feature type="region of interest" description="Disordered" evidence="1">
    <location>
        <begin position="694"/>
        <end position="850"/>
    </location>
</feature>
<feature type="transmembrane region" description="Helical" evidence="2">
    <location>
        <begin position="527"/>
        <end position="548"/>
    </location>
</feature>
<feature type="transmembrane region" description="Helical" evidence="2">
    <location>
        <begin position="501"/>
        <end position="521"/>
    </location>
</feature>
<feature type="transmembrane region" description="Helical" evidence="2">
    <location>
        <begin position="328"/>
        <end position="350"/>
    </location>
</feature>
<feature type="compositionally biased region" description="Low complexity" evidence="1">
    <location>
        <begin position="841"/>
        <end position="850"/>
    </location>
</feature>
<dbReference type="AlphaFoldDB" id="A0A1C3N1M7"/>
<keyword evidence="2" id="KW-1133">Transmembrane helix</keyword>
<sequence length="850" mass="84902">MLRRLVPALLTLVVVALGIAALAARPDRGTPERTADFVVIAGVAGLRWEDVDPQNTPTLWRMAEQGAIGSLSVRSAHRPTCPVDGWLTLGAGSFAAWNGSRQAGGCPPASVTVEQPDGIGANLPDQEGVVHHNQEQLPWGTTPGALSESVRCSVAVGPGAAVAAARPFGRVDRYAPSLPADPADLLGSCVLSIVDLGTVDATAKADRAAAARAADAQLARVLAARPPRSLVLVAGISDTDATARLHVAVADGPGWERGWLTSASTGRDGYLQLVDLAPTALAALGRPMPDRLFLGRPAVAVDGRPTDLAAAIARPADADREAAQQRSVAGWFFTLLAAAQTLLAVAVLPLLRRARRHAGPHGPEPVSRRIVATVELLLVAAALAVPAALLADLVPWWRADRPAWAFAAVTALLVAAGTALVRFAPGHASTLGPLGAVAGLATLTVGLDVLTGARLQLNGVVGYSAQEGGRYAGLGTVGLGVFVAGALLSAGWLAQQLRRGWRPAAVVAVGGVAVVIVGSPYLGADPIGAIALTAGLSVAAVISAGGWLTVSRLAWATMAALAVTIGYAVVDLRRPPVERGSLGRFLAALGDGTGGLTLHRASTANFETLVGSPLTLLALAGALLVWFALLQPWGGLMRLFGIYPAIRAAMAGTAVAAVIGGVLGASALNVAGAAVALVVPMAALASLRVLDHSTDRTLPGPGRPPLDGPGVGGDDGPGAGGEGGAGGGAGGTGGGNDGPTGGPRPSGASGEHGRPSALSARLSGASRPDPVPAGPAEAPDDRAGDRDARAGDRAADADGGSGEGSGSGPTGSTGGETRPTAGPSDPPGERARPTRPPRQPAPASQQVTAP</sequence>
<evidence type="ECO:0000313" key="4">
    <source>
        <dbReference type="Proteomes" id="UP000199393"/>
    </source>
</evidence>
<gene>
    <name evidence="3" type="ORF">GA0070620_1994</name>
</gene>
<feature type="transmembrane region" description="Helical" evidence="2">
    <location>
        <begin position="610"/>
        <end position="630"/>
    </location>
</feature>
<feature type="transmembrane region" description="Helical" evidence="2">
    <location>
        <begin position="553"/>
        <end position="570"/>
    </location>
</feature>
<evidence type="ECO:0000313" key="3">
    <source>
        <dbReference type="EMBL" id="SBV26503.1"/>
    </source>
</evidence>
<name>A0A1C3N1M7_9ACTN</name>
<feature type="transmembrane region" description="Helical" evidence="2">
    <location>
        <begin position="370"/>
        <end position="391"/>
    </location>
</feature>